<evidence type="ECO:0000259" key="3">
    <source>
        <dbReference type="PROSITE" id="PS01031"/>
    </source>
</evidence>
<reference evidence="4" key="1">
    <citation type="submission" date="2022-06" db="EMBL/GenBank/DDBJ databases">
        <title>Draft genome sequence of Streptomyces sp. RB6PN25 isolated from peat swamp forest in Thailand.</title>
        <authorList>
            <person name="Duangmal K."/>
            <person name="Klaysubun C."/>
        </authorList>
    </citation>
    <scope>NUCLEOTIDE SEQUENCE</scope>
    <source>
        <strain evidence="4">RB6PN25</strain>
    </source>
</reference>
<dbReference type="Gene3D" id="2.60.40.790">
    <property type="match status" value="1"/>
</dbReference>
<comment type="similarity">
    <text evidence="1 2">Belongs to the small heat shock protein (HSP20) family.</text>
</comment>
<dbReference type="InterPro" id="IPR031107">
    <property type="entry name" value="Small_HSP"/>
</dbReference>
<sequence>MTAMERRTTPFMNRHPELAGVVDLFPIIRAFAPQTHFIHVEEYQEDGTYVVRAELPGIDPAKDVEITFEHGVLTISAERTEEEKDKRRCEFHYGSFTRSIPLPDGIKEEDITAHYDKGILTVKAPLSEVAPSARHIPIGQVG</sequence>
<gene>
    <name evidence="4" type="ORF">NGB36_25670</name>
</gene>
<accession>A0ABT1Q1U0</accession>
<dbReference type="Pfam" id="PF00011">
    <property type="entry name" value="HSP20"/>
    <property type="match status" value="1"/>
</dbReference>
<dbReference type="InterPro" id="IPR008978">
    <property type="entry name" value="HSP20-like_chaperone"/>
</dbReference>
<evidence type="ECO:0000313" key="4">
    <source>
        <dbReference type="EMBL" id="MCQ4083884.1"/>
    </source>
</evidence>
<dbReference type="CDD" id="cd06464">
    <property type="entry name" value="ACD_sHsps-like"/>
    <property type="match status" value="1"/>
</dbReference>
<keyword evidence="5" id="KW-1185">Reference proteome</keyword>
<protein>
    <submittedName>
        <fullName evidence="4">Hsp20/alpha crystallin family protein</fullName>
    </submittedName>
</protein>
<organism evidence="4 5">
    <name type="scientific">Streptomyces humicola</name>
    <dbReference type="NCBI Taxonomy" id="2953240"/>
    <lineage>
        <taxon>Bacteria</taxon>
        <taxon>Bacillati</taxon>
        <taxon>Actinomycetota</taxon>
        <taxon>Actinomycetes</taxon>
        <taxon>Kitasatosporales</taxon>
        <taxon>Streptomycetaceae</taxon>
        <taxon>Streptomyces</taxon>
    </lineage>
</organism>
<dbReference type="PROSITE" id="PS01031">
    <property type="entry name" value="SHSP"/>
    <property type="match status" value="1"/>
</dbReference>
<feature type="domain" description="SHSP" evidence="3">
    <location>
        <begin position="31"/>
        <end position="141"/>
    </location>
</feature>
<name>A0ABT1Q1U0_9ACTN</name>
<comment type="caution">
    <text evidence="4">The sequence shown here is derived from an EMBL/GenBank/DDBJ whole genome shotgun (WGS) entry which is preliminary data.</text>
</comment>
<dbReference type="EMBL" id="JANFNG010000027">
    <property type="protein sequence ID" value="MCQ4083884.1"/>
    <property type="molecule type" value="Genomic_DNA"/>
</dbReference>
<dbReference type="InterPro" id="IPR002068">
    <property type="entry name" value="A-crystallin/Hsp20_dom"/>
</dbReference>
<evidence type="ECO:0000313" key="5">
    <source>
        <dbReference type="Proteomes" id="UP001057702"/>
    </source>
</evidence>
<dbReference type="SUPFAM" id="SSF49764">
    <property type="entry name" value="HSP20-like chaperones"/>
    <property type="match status" value="1"/>
</dbReference>
<proteinExistence type="inferred from homology"/>
<evidence type="ECO:0000256" key="2">
    <source>
        <dbReference type="RuleBase" id="RU003616"/>
    </source>
</evidence>
<dbReference type="RefSeq" id="WP_255922904.1">
    <property type="nucleotide sequence ID" value="NZ_JANFNG010000027.1"/>
</dbReference>
<dbReference type="Proteomes" id="UP001057702">
    <property type="component" value="Unassembled WGS sequence"/>
</dbReference>
<evidence type="ECO:0000256" key="1">
    <source>
        <dbReference type="PROSITE-ProRule" id="PRU00285"/>
    </source>
</evidence>
<dbReference type="PANTHER" id="PTHR11527">
    <property type="entry name" value="HEAT-SHOCK PROTEIN 20 FAMILY MEMBER"/>
    <property type="match status" value="1"/>
</dbReference>